<dbReference type="InterPro" id="IPR052300">
    <property type="entry name" value="Adhesion_Centrosome_assoc"/>
</dbReference>
<keyword evidence="3" id="KW-1185">Reference proteome</keyword>
<dbReference type="AlphaFoldDB" id="H2ZLQ7"/>
<dbReference type="GO" id="GO:0035735">
    <property type="term" value="P:intraciliary transport involved in cilium assembly"/>
    <property type="evidence" value="ECO:0007669"/>
    <property type="project" value="TreeGrafter"/>
</dbReference>
<dbReference type="GO" id="GO:0036064">
    <property type="term" value="C:ciliary basal body"/>
    <property type="evidence" value="ECO:0007669"/>
    <property type="project" value="TreeGrafter"/>
</dbReference>
<evidence type="ECO:0000313" key="2">
    <source>
        <dbReference type="Ensembl" id="ENSCSAVP00000018523.1"/>
    </source>
</evidence>
<evidence type="ECO:0000256" key="1">
    <source>
        <dbReference type="SAM" id="MobiDB-lite"/>
    </source>
</evidence>
<sequence length="157" mass="17507">MENSTSASTCSSTDGLSSEPSSTDVFQKIFTFCCSDNLLERMEYLNQEIAVFGYPSIISAGMPDSVAMVNILHDLVIAYRQALADASIACEELKSAQGGNTRLEHLLFQAKDDIASLERAMKSKCSEVSYLNEKFESFRKKLRNEQEKCRRLALDLV</sequence>
<reference evidence="2" key="3">
    <citation type="submission" date="2025-09" db="UniProtKB">
        <authorList>
            <consortium name="Ensembl"/>
        </authorList>
    </citation>
    <scope>IDENTIFICATION</scope>
</reference>
<feature type="region of interest" description="Disordered" evidence="1">
    <location>
        <begin position="1"/>
        <end position="21"/>
    </location>
</feature>
<reference evidence="2" key="2">
    <citation type="submission" date="2025-08" db="UniProtKB">
        <authorList>
            <consortium name="Ensembl"/>
        </authorList>
    </citation>
    <scope>IDENTIFICATION</scope>
</reference>
<dbReference type="PANTHER" id="PTHR46507">
    <property type="entry name" value="AFADIN- AND ALPHA-ACTININ-BINDING PROTEIN"/>
    <property type="match status" value="1"/>
</dbReference>
<protein>
    <submittedName>
        <fullName evidence="2">Uncharacterized protein</fullName>
    </submittedName>
</protein>
<dbReference type="PANTHER" id="PTHR46507:SF4">
    <property type="entry name" value="SSX FAMILY MEMBER 2 INTERACTING PROTEIN"/>
    <property type="match status" value="1"/>
</dbReference>
<proteinExistence type="predicted"/>
<reference evidence="3" key="1">
    <citation type="submission" date="2003-08" db="EMBL/GenBank/DDBJ databases">
        <authorList>
            <person name="Birren B."/>
            <person name="Nusbaum C."/>
            <person name="Abebe A."/>
            <person name="Abouelleil A."/>
            <person name="Adekoya E."/>
            <person name="Ait-zahra M."/>
            <person name="Allen N."/>
            <person name="Allen T."/>
            <person name="An P."/>
            <person name="Anderson M."/>
            <person name="Anderson S."/>
            <person name="Arachchi H."/>
            <person name="Armbruster J."/>
            <person name="Bachantsang P."/>
            <person name="Baldwin J."/>
            <person name="Barry A."/>
            <person name="Bayul T."/>
            <person name="Blitshsteyn B."/>
            <person name="Bloom T."/>
            <person name="Blye J."/>
            <person name="Boguslavskiy L."/>
            <person name="Borowsky M."/>
            <person name="Boukhgalter B."/>
            <person name="Brunache A."/>
            <person name="Butler J."/>
            <person name="Calixte N."/>
            <person name="Calvo S."/>
            <person name="Camarata J."/>
            <person name="Campo K."/>
            <person name="Chang J."/>
            <person name="Cheshatsang Y."/>
            <person name="Citroen M."/>
            <person name="Collymore A."/>
            <person name="Considine T."/>
            <person name="Cook A."/>
            <person name="Cooke P."/>
            <person name="Corum B."/>
            <person name="Cuomo C."/>
            <person name="David R."/>
            <person name="Dawoe T."/>
            <person name="Degray S."/>
            <person name="Dodge S."/>
            <person name="Dooley K."/>
            <person name="Dorje P."/>
            <person name="Dorjee K."/>
            <person name="Dorris L."/>
            <person name="Duffey N."/>
            <person name="Dupes A."/>
            <person name="Elkins T."/>
            <person name="Engels R."/>
            <person name="Erickson J."/>
            <person name="Farina A."/>
            <person name="Faro S."/>
            <person name="Ferreira P."/>
            <person name="Fischer H."/>
            <person name="Fitzgerald M."/>
            <person name="Foley K."/>
            <person name="Gage D."/>
            <person name="Galagan J."/>
            <person name="Gearin G."/>
            <person name="Gnerre S."/>
            <person name="Gnirke A."/>
            <person name="Goyette A."/>
            <person name="Graham J."/>
            <person name="Grandbois E."/>
            <person name="Gyaltsen K."/>
            <person name="Hafez N."/>
            <person name="Hagopian D."/>
            <person name="Hagos B."/>
            <person name="Hall J."/>
            <person name="Hatcher B."/>
            <person name="Heller A."/>
            <person name="Higgins H."/>
            <person name="Honan T."/>
            <person name="Horn A."/>
            <person name="Houde N."/>
            <person name="Hughes L."/>
            <person name="Hulme W."/>
            <person name="Husby E."/>
            <person name="Iliev I."/>
            <person name="Jaffe D."/>
            <person name="Jones C."/>
            <person name="Kamal M."/>
            <person name="Kamat A."/>
            <person name="Kamvysselis M."/>
            <person name="Karlsson E."/>
            <person name="Kells C."/>
            <person name="Kieu A."/>
            <person name="Kisner P."/>
            <person name="Kodira C."/>
            <person name="Kulbokas E."/>
            <person name="Labutti K."/>
            <person name="Lama D."/>
            <person name="Landers T."/>
            <person name="Leger J."/>
            <person name="Levine S."/>
            <person name="Lewis D."/>
            <person name="Lewis T."/>
            <person name="Lindblad-toh K."/>
            <person name="Liu X."/>
            <person name="Lokyitsang T."/>
            <person name="Lokyitsang Y."/>
            <person name="Lucien O."/>
            <person name="Lui A."/>
            <person name="Ma L.J."/>
            <person name="Mabbitt R."/>
            <person name="Macdonald J."/>
            <person name="Maclean C."/>
            <person name="Major J."/>
            <person name="Manning J."/>
            <person name="Marabella R."/>
            <person name="Maru K."/>
            <person name="Matthews C."/>
            <person name="Mauceli E."/>
            <person name="Mccarthy M."/>
            <person name="Mcdonough S."/>
            <person name="Mcghee T."/>
            <person name="Meldrim J."/>
            <person name="Meneus L."/>
            <person name="Mesirov J."/>
            <person name="Mihalev A."/>
            <person name="Mihova T."/>
            <person name="Mikkelsen T."/>
            <person name="Mlenga V."/>
            <person name="Moru K."/>
            <person name="Mozes J."/>
            <person name="Mulrain L."/>
            <person name="Munson G."/>
            <person name="Naylor J."/>
            <person name="Newes C."/>
            <person name="Nguyen C."/>
            <person name="Nguyen N."/>
            <person name="Nguyen T."/>
            <person name="Nicol R."/>
            <person name="Nielsen C."/>
            <person name="Nizzari M."/>
            <person name="Norbu C."/>
            <person name="Norbu N."/>
            <person name="O'donnell P."/>
            <person name="Okoawo O."/>
            <person name="O'leary S."/>
            <person name="Omotosho B."/>
            <person name="O'neill K."/>
            <person name="Osman S."/>
            <person name="Parker S."/>
            <person name="Perrin D."/>
            <person name="Phunkhang P."/>
            <person name="Piqani B."/>
            <person name="Purcell S."/>
            <person name="Rachupka T."/>
            <person name="Ramasamy U."/>
            <person name="Rameau R."/>
            <person name="Ray V."/>
            <person name="Raymond C."/>
            <person name="Retta R."/>
            <person name="Richardson S."/>
            <person name="Rise C."/>
            <person name="Rodriguez J."/>
            <person name="Rogers J."/>
            <person name="Rogov P."/>
            <person name="Rutman M."/>
            <person name="Schupbach R."/>
            <person name="Seaman C."/>
            <person name="Settipalli S."/>
            <person name="Sharpe T."/>
            <person name="Sheridan J."/>
            <person name="Sherpa N."/>
            <person name="Shi J."/>
            <person name="Smirnov S."/>
            <person name="Smith C."/>
            <person name="Sougnez C."/>
            <person name="Spencer B."/>
            <person name="Stalker J."/>
            <person name="Stange-thomann N."/>
            <person name="Stavropoulos S."/>
            <person name="Stetson K."/>
            <person name="Stone C."/>
            <person name="Stone S."/>
            <person name="Stubbs M."/>
            <person name="Talamas J."/>
            <person name="Tchuinga P."/>
            <person name="Tenzing P."/>
            <person name="Tesfaye S."/>
            <person name="Theodore J."/>
            <person name="Thoulutsang Y."/>
            <person name="Topham K."/>
            <person name="Towey S."/>
            <person name="Tsamla T."/>
            <person name="Tsomo N."/>
            <person name="Vallee D."/>
            <person name="Vassiliev H."/>
            <person name="Venkataraman V."/>
            <person name="Vinson J."/>
            <person name="Vo A."/>
            <person name="Wade C."/>
            <person name="Wang S."/>
            <person name="Wangchuk T."/>
            <person name="Wangdi T."/>
            <person name="Whittaker C."/>
            <person name="Wilkinson J."/>
            <person name="Wu Y."/>
            <person name="Wyman D."/>
            <person name="Yadav S."/>
            <person name="Yang S."/>
            <person name="Yang X."/>
            <person name="Yeager S."/>
            <person name="Yee E."/>
            <person name="Young G."/>
            <person name="Zainoun J."/>
            <person name="Zembeck L."/>
            <person name="Zimmer A."/>
            <person name="Zody M."/>
            <person name="Lander E."/>
        </authorList>
    </citation>
    <scope>NUCLEOTIDE SEQUENCE [LARGE SCALE GENOMIC DNA]</scope>
</reference>
<dbReference type="Proteomes" id="UP000007875">
    <property type="component" value="Unassembled WGS sequence"/>
</dbReference>
<name>H2ZLQ7_CIOSA</name>
<dbReference type="GO" id="GO:0034451">
    <property type="term" value="C:centriolar satellite"/>
    <property type="evidence" value="ECO:0007669"/>
    <property type="project" value="TreeGrafter"/>
</dbReference>
<accession>H2ZLQ7</accession>
<organism evidence="2 3">
    <name type="scientific">Ciona savignyi</name>
    <name type="common">Pacific transparent sea squirt</name>
    <dbReference type="NCBI Taxonomy" id="51511"/>
    <lineage>
        <taxon>Eukaryota</taxon>
        <taxon>Metazoa</taxon>
        <taxon>Chordata</taxon>
        <taxon>Tunicata</taxon>
        <taxon>Ascidiacea</taxon>
        <taxon>Phlebobranchia</taxon>
        <taxon>Cionidae</taxon>
        <taxon>Ciona</taxon>
    </lineage>
</organism>
<evidence type="ECO:0000313" key="3">
    <source>
        <dbReference type="Proteomes" id="UP000007875"/>
    </source>
</evidence>
<dbReference type="Ensembl" id="ENSCSAVT00000018724.1">
    <property type="protein sequence ID" value="ENSCSAVP00000018523.1"/>
    <property type="gene ID" value="ENSCSAVG00000010875.1"/>
</dbReference>
<dbReference type="InParanoid" id="H2ZLQ7"/>
<dbReference type="HOGENOM" id="CLU_1681856_0_0_1"/>